<organism evidence="13 14">
    <name type="scientific">Brevibacillus brevis</name>
    <name type="common">Bacillus brevis</name>
    <dbReference type="NCBI Taxonomy" id="1393"/>
    <lineage>
        <taxon>Bacteria</taxon>
        <taxon>Bacillati</taxon>
        <taxon>Bacillota</taxon>
        <taxon>Bacilli</taxon>
        <taxon>Bacillales</taxon>
        <taxon>Paenibacillaceae</taxon>
        <taxon>Brevibacillus</taxon>
    </lineage>
</organism>
<dbReference type="Gene3D" id="3.30.565.10">
    <property type="entry name" value="Histidine kinase-like ATPase, C-terminal domain"/>
    <property type="match status" value="1"/>
</dbReference>
<dbReference type="Gene3D" id="3.30.450.20">
    <property type="entry name" value="PAS domain"/>
    <property type="match status" value="2"/>
</dbReference>
<dbReference type="InterPro" id="IPR035965">
    <property type="entry name" value="PAS-like_dom_sf"/>
</dbReference>
<keyword evidence="14" id="KW-1185">Reference proteome</keyword>
<dbReference type="InterPro" id="IPR004358">
    <property type="entry name" value="Sig_transdc_His_kin-like_C"/>
</dbReference>
<dbReference type="PROSITE" id="PS50109">
    <property type="entry name" value="HIS_KIN"/>
    <property type="match status" value="1"/>
</dbReference>
<dbReference type="InterPro" id="IPR036890">
    <property type="entry name" value="HATPase_C_sf"/>
</dbReference>
<dbReference type="InterPro" id="IPR013656">
    <property type="entry name" value="PAS_4"/>
</dbReference>
<dbReference type="PROSITE" id="PS50112">
    <property type="entry name" value="PAS"/>
    <property type="match status" value="1"/>
</dbReference>
<dbReference type="NCBIfam" id="TIGR00229">
    <property type="entry name" value="sensory_box"/>
    <property type="match status" value="2"/>
</dbReference>
<evidence type="ECO:0000259" key="10">
    <source>
        <dbReference type="PROSITE" id="PS50112"/>
    </source>
</evidence>
<dbReference type="InterPro" id="IPR036097">
    <property type="entry name" value="HisK_dim/P_sf"/>
</dbReference>
<dbReference type="Gene3D" id="3.20.20.450">
    <property type="entry name" value="EAL domain"/>
    <property type="match status" value="1"/>
</dbReference>
<dbReference type="CDD" id="cd00130">
    <property type="entry name" value="PAS"/>
    <property type="match status" value="1"/>
</dbReference>
<sequence length="761" mass="86231">MPICYQREEAGDSEEGDSDLLRALVREELVLHYQPVVDLKSGKMVGAEALLRWNHPTRGLLRPKEFLAIAEKEGAIFAIEEWILHAVCKQNKQWQKAGVPPFVVSVNLSSFPVIQEDLLRSVESALQESGLDPRYLELEITEELAMDAERTIEMLFQLKRIGVGISIDDFGRGYSSLNSLKRFPIDKLKIDHTFIKHCMEDATEKSVVQTIIGMAKNLRLAVVAEGVEAPEQLVFLQQNLCDAAQGHLISIPLDPDVLTQQFASVQRVVPQLGLPKEQIEQLWKQEGLFEARVELGEAIRNQQGMTFKFAKQEERYVHTLCDGELLYRMGLTPDQVIGSELSQFMPEEAAKIKTTYYERAWDGEENVCYEGFVNGIHYLAALRPIYQAGKVKEVIASCVDITELKKTEEALRNSEAKYRLITENMSDIIVVVNHKGIITYTSPAIFPVLGVKPEELQDQPLMSFIDSQEKEKVEQALRELMETKRPQQVSFTDVLRNGTKVILEAKGTPVLDSQGEVEQVIFILRNITAQVQAEEFLRKMDKLAAIGHLAAGVAHEIRNPVTSIKGFVQLLKQDQGKQEYFDIMLAEFKQLENILREFVSLTQQRPGYFEFVDIRSIIHEVLDSMQEKVVRHILRLNVAASSELKLWCDPGQIRQLFIHLLSNAVEAMPDGGTVWIEVLQEGEDEVKIRIVDEGCGMSEQRLKRLGEPFYSTKEKGTGLGLMISYKIIQYHHGYVHFSSEPHKGTTVEVVFPINNKVRSST</sequence>
<dbReference type="InterPro" id="IPR000700">
    <property type="entry name" value="PAS-assoc_C"/>
</dbReference>
<dbReference type="RefSeq" id="WP_310773153.1">
    <property type="nucleotide sequence ID" value="NZ_CP134050.1"/>
</dbReference>
<comment type="catalytic activity">
    <reaction evidence="1">
        <text>ATP + protein L-histidine = ADP + protein N-phospho-L-histidine.</text>
        <dbReference type="EC" id="2.7.13.3"/>
    </reaction>
</comment>
<evidence type="ECO:0000259" key="12">
    <source>
        <dbReference type="PROSITE" id="PS50883"/>
    </source>
</evidence>
<evidence type="ECO:0000256" key="2">
    <source>
        <dbReference type="ARBA" id="ARBA00012438"/>
    </source>
</evidence>
<dbReference type="InterPro" id="IPR000014">
    <property type="entry name" value="PAS"/>
</dbReference>
<dbReference type="InterPro" id="IPR003594">
    <property type="entry name" value="HATPase_dom"/>
</dbReference>
<dbReference type="SUPFAM" id="SSF141868">
    <property type="entry name" value="EAL domain-like"/>
    <property type="match status" value="1"/>
</dbReference>
<evidence type="ECO:0000256" key="6">
    <source>
        <dbReference type="ARBA" id="ARBA00022777"/>
    </source>
</evidence>
<dbReference type="SMART" id="SM00052">
    <property type="entry name" value="EAL"/>
    <property type="match status" value="1"/>
</dbReference>
<dbReference type="SMART" id="SM00387">
    <property type="entry name" value="HATPase_c"/>
    <property type="match status" value="1"/>
</dbReference>
<dbReference type="InterPro" id="IPR005467">
    <property type="entry name" value="His_kinase_dom"/>
</dbReference>
<dbReference type="EC" id="2.7.13.3" evidence="2"/>
<dbReference type="SUPFAM" id="SSF55874">
    <property type="entry name" value="ATPase domain of HSP90 chaperone/DNA topoisomerase II/histidine kinase"/>
    <property type="match status" value="1"/>
</dbReference>
<keyword evidence="6" id="KW-0418">Kinase</keyword>
<dbReference type="InterPro" id="IPR001633">
    <property type="entry name" value="EAL_dom"/>
</dbReference>
<gene>
    <name evidence="13" type="ORF">RGB73_14215</name>
</gene>
<dbReference type="Proteomes" id="UP001256827">
    <property type="component" value="Chromosome"/>
</dbReference>
<evidence type="ECO:0000256" key="8">
    <source>
        <dbReference type="ARBA" id="ARBA00023012"/>
    </source>
</evidence>
<dbReference type="Pfam" id="PF08448">
    <property type="entry name" value="PAS_4"/>
    <property type="match status" value="1"/>
</dbReference>
<dbReference type="InterPro" id="IPR003661">
    <property type="entry name" value="HisK_dim/P_dom"/>
</dbReference>
<proteinExistence type="predicted"/>
<feature type="domain" description="PAC" evidence="11">
    <location>
        <begin position="485"/>
        <end position="539"/>
    </location>
</feature>
<keyword evidence="3" id="KW-0597">Phosphoprotein</keyword>
<evidence type="ECO:0000259" key="9">
    <source>
        <dbReference type="PROSITE" id="PS50109"/>
    </source>
</evidence>
<reference evidence="13 14" key="1">
    <citation type="submission" date="2023-09" db="EMBL/GenBank/DDBJ databases">
        <title>Complete Genome and Methylome dissection of Bacillus brevis NEB573 original source of BbsI restriction endonuclease.</title>
        <authorList>
            <person name="Fomenkov A."/>
            <person name="Roberts R.D."/>
        </authorList>
    </citation>
    <scope>NUCLEOTIDE SEQUENCE [LARGE SCALE GENOMIC DNA]</scope>
    <source>
        <strain evidence="13 14">NEB573</strain>
    </source>
</reference>
<dbReference type="CDD" id="cd00082">
    <property type="entry name" value="HisKA"/>
    <property type="match status" value="1"/>
</dbReference>
<dbReference type="CDD" id="cd01948">
    <property type="entry name" value="EAL"/>
    <property type="match status" value="1"/>
</dbReference>
<keyword evidence="7" id="KW-0067">ATP-binding</keyword>
<dbReference type="SMART" id="SM00388">
    <property type="entry name" value="HisKA"/>
    <property type="match status" value="1"/>
</dbReference>
<evidence type="ECO:0000256" key="4">
    <source>
        <dbReference type="ARBA" id="ARBA00022679"/>
    </source>
</evidence>
<name>A0ABY9TBD9_BREBE</name>
<keyword evidence="8" id="KW-0902">Two-component regulatory system</keyword>
<feature type="domain" description="EAL" evidence="12">
    <location>
        <begin position="13"/>
        <end position="266"/>
    </location>
</feature>
<accession>A0ABY9TBD9</accession>
<dbReference type="Pfam" id="PF00563">
    <property type="entry name" value="EAL"/>
    <property type="match status" value="1"/>
</dbReference>
<dbReference type="InterPro" id="IPR035919">
    <property type="entry name" value="EAL_sf"/>
</dbReference>
<dbReference type="SMART" id="SM00086">
    <property type="entry name" value="PAC"/>
    <property type="match status" value="1"/>
</dbReference>
<feature type="domain" description="PAS" evidence="10">
    <location>
        <begin position="414"/>
        <end position="484"/>
    </location>
</feature>
<dbReference type="SUPFAM" id="SSF55785">
    <property type="entry name" value="PYP-like sensor domain (PAS domain)"/>
    <property type="match status" value="2"/>
</dbReference>
<dbReference type="PROSITE" id="PS50113">
    <property type="entry name" value="PAC"/>
    <property type="match status" value="1"/>
</dbReference>
<dbReference type="Pfam" id="PF02518">
    <property type="entry name" value="HATPase_c"/>
    <property type="match status" value="1"/>
</dbReference>
<evidence type="ECO:0000313" key="14">
    <source>
        <dbReference type="Proteomes" id="UP001256827"/>
    </source>
</evidence>
<dbReference type="SMART" id="SM00091">
    <property type="entry name" value="PAS"/>
    <property type="match status" value="1"/>
</dbReference>
<dbReference type="Gene3D" id="1.10.287.130">
    <property type="match status" value="1"/>
</dbReference>
<evidence type="ECO:0000256" key="5">
    <source>
        <dbReference type="ARBA" id="ARBA00022741"/>
    </source>
</evidence>
<feature type="domain" description="Histidine kinase" evidence="9">
    <location>
        <begin position="552"/>
        <end position="755"/>
    </location>
</feature>
<evidence type="ECO:0000256" key="1">
    <source>
        <dbReference type="ARBA" id="ARBA00000085"/>
    </source>
</evidence>
<dbReference type="InterPro" id="IPR052155">
    <property type="entry name" value="Biofilm_reg_signaling"/>
</dbReference>
<dbReference type="PROSITE" id="PS50883">
    <property type="entry name" value="EAL"/>
    <property type="match status" value="1"/>
</dbReference>
<evidence type="ECO:0000256" key="3">
    <source>
        <dbReference type="ARBA" id="ARBA00022553"/>
    </source>
</evidence>
<dbReference type="PANTHER" id="PTHR44757:SF2">
    <property type="entry name" value="BIOFILM ARCHITECTURE MAINTENANCE PROTEIN MBAA"/>
    <property type="match status" value="1"/>
</dbReference>
<dbReference type="SUPFAM" id="SSF47384">
    <property type="entry name" value="Homodimeric domain of signal transducing histidine kinase"/>
    <property type="match status" value="1"/>
</dbReference>
<dbReference type="PANTHER" id="PTHR44757">
    <property type="entry name" value="DIGUANYLATE CYCLASE DGCP"/>
    <property type="match status" value="1"/>
</dbReference>
<evidence type="ECO:0000259" key="11">
    <source>
        <dbReference type="PROSITE" id="PS50113"/>
    </source>
</evidence>
<evidence type="ECO:0000256" key="7">
    <source>
        <dbReference type="ARBA" id="ARBA00022840"/>
    </source>
</evidence>
<dbReference type="PRINTS" id="PR00344">
    <property type="entry name" value="BCTRLSENSOR"/>
</dbReference>
<keyword evidence="5" id="KW-0547">Nucleotide-binding</keyword>
<dbReference type="InterPro" id="IPR001610">
    <property type="entry name" value="PAC"/>
</dbReference>
<dbReference type="Pfam" id="PF00512">
    <property type="entry name" value="HisKA"/>
    <property type="match status" value="1"/>
</dbReference>
<keyword evidence="4" id="KW-0808">Transferase</keyword>
<dbReference type="InterPro" id="IPR013767">
    <property type="entry name" value="PAS_fold"/>
</dbReference>
<evidence type="ECO:0000313" key="13">
    <source>
        <dbReference type="EMBL" id="WNC17410.1"/>
    </source>
</evidence>
<dbReference type="EMBL" id="CP134050">
    <property type="protein sequence ID" value="WNC17410.1"/>
    <property type="molecule type" value="Genomic_DNA"/>
</dbReference>
<dbReference type="Pfam" id="PF00989">
    <property type="entry name" value="PAS"/>
    <property type="match status" value="1"/>
</dbReference>
<protein>
    <recommendedName>
        <fullName evidence="2">histidine kinase</fullName>
        <ecNumber evidence="2">2.7.13.3</ecNumber>
    </recommendedName>
</protein>